<sequence length="67" mass="7566">MKSAHYQPQHPPNISSQLHLLFIPNQLAAPNNRWLIPNLTHSPDIPSSFLPSILLRSILCRTNKATD</sequence>
<proteinExistence type="predicted"/>
<dbReference type="Proteomes" id="UP000799757">
    <property type="component" value="Unassembled WGS sequence"/>
</dbReference>
<organism evidence="1 2">
    <name type="scientific">Melanomma pulvis-pyrius CBS 109.77</name>
    <dbReference type="NCBI Taxonomy" id="1314802"/>
    <lineage>
        <taxon>Eukaryota</taxon>
        <taxon>Fungi</taxon>
        <taxon>Dikarya</taxon>
        <taxon>Ascomycota</taxon>
        <taxon>Pezizomycotina</taxon>
        <taxon>Dothideomycetes</taxon>
        <taxon>Pleosporomycetidae</taxon>
        <taxon>Pleosporales</taxon>
        <taxon>Melanommataceae</taxon>
        <taxon>Melanomma</taxon>
    </lineage>
</organism>
<evidence type="ECO:0000313" key="1">
    <source>
        <dbReference type="EMBL" id="KAF2792349.1"/>
    </source>
</evidence>
<accession>A0A6A6X7L7</accession>
<evidence type="ECO:0000313" key="2">
    <source>
        <dbReference type="Proteomes" id="UP000799757"/>
    </source>
</evidence>
<gene>
    <name evidence="1" type="ORF">K505DRAFT_326227</name>
</gene>
<dbReference type="AlphaFoldDB" id="A0A6A6X7L7"/>
<protein>
    <submittedName>
        <fullName evidence="1">Uncharacterized protein</fullName>
    </submittedName>
</protein>
<dbReference type="EMBL" id="MU001974">
    <property type="protein sequence ID" value="KAF2792349.1"/>
    <property type="molecule type" value="Genomic_DNA"/>
</dbReference>
<keyword evidence="2" id="KW-1185">Reference proteome</keyword>
<reference evidence="1" key="1">
    <citation type="journal article" date="2020" name="Stud. Mycol.">
        <title>101 Dothideomycetes genomes: a test case for predicting lifestyles and emergence of pathogens.</title>
        <authorList>
            <person name="Haridas S."/>
            <person name="Albert R."/>
            <person name="Binder M."/>
            <person name="Bloem J."/>
            <person name="Labutti K."/>
            <person name="Salamov A."/>
            <person name="Andreopoulos B."/>
            <person name="Baker S."/>
            <person name="Barry K."/>
            <person name="Bills G."/>
            <person name="Bluhm B."/>
            <person name="Cannon C."/>
            <person name="Castanera R."/>
            <person name="Culley D."/>
            <person name="Daum C."/>
            <person name="Ezra D."/>
            <person name="Gonzalez J."/>
            <person name="Henrissat B."/>
            <person name="Kuo A."/>
            <person name="Liang C."/>
            <person name="Lipzen A."/>
            <person name="Lutzoni F."/>
            <person name="Magnuson J."/>
            <person name="Mondo S."/>
            <person name="Nolan M."/>
            <person name="Ohm R."/>
            <person name="Pangilinan J."/>
            <person name="Park H.-J."/>
            <person name="Ramirez L."/>
            <person name="Alfaro M."/>
            <person name="Sun H."/>
            <person name="Tritt A."/>
            <person name="Yoshinaga Y."/>
            <person name="Zwiers L.-H."/>
            <person name="Turgeon B."/>
            <person name="Goodwin S."/>
            <person name="Spatafora J."/>
            <person name="Crous P."/>
            <person name="Grigoriev I."/>
        </authorList>
    </citation>
    <scope>NUCLEOTIDE SEQUENCE</scope>
    <source>
        <strain evidence="1">CBS 109.77</strain>
    </source>
</reference>
<name>A0A6A6X7L7_9PLEO</name>